<name>A0A8S4N566_OWEFU</name>
<feature type="signal peptide" evidence="1">
    <location>
        <begin position="1"/>
        <end position="26"/>
    </location>
</feature>
<accession>A0A8S4N566</accession>
<protein>
    <submittedName>
        <fullName evidence="2">Uncharacterized protein</fullName>
    </submittedName>
</protein>
<comment type="caution">
    <text evidence="2">The sequence shown here is derived from an EMBL/GenBank/DDBJ whole genome shotgun (WGS) entry which is preliminary data.</text>
</comment>
<gene>
    <name evidence="2" type="ORF">OFUS_LOCUS3072</name>
</gene>
<dbReference type="EMBL" id="CAIIXF020000001">
    <property type="protein sequence ID" value="CAH1775820.1"/>
    <property type="molecule type" value="Genomic_DNA"/>
</dbReference>
<dbReference type="Proteomes" id="UP000749559">
    <property type="component" value="Unassembled WGS sequence"/>
</dbReference>
<reference evidence="2" key="1">
    <citation type="submission" date="2022-03" db="EMBL/GenBank/DDBJ databases">
        <authorList>
            <person name="Martin C."/>
        </authorList>
    </citation>
    <scope>NUCLEOTIDE SEQUENCE</scope>
</reference>
<organism evidence="2 3">
    <name type="scientific">Owenia fusiformis</name>
    <name type="common">Polychaete worm</name>
    <dbReference type="NCBI Taxonomy" id="6347"/>
    <lineage>
        <taxon>Eukaryota</taxon>
        <taxon>Metazoa</taxon>
        <taxon>Spiralia</taxon>
        <taxon>Lophotrochozoa</taxon>
        <taxon>Annelida</taxon>
        <taxon>Polychaeta</taxon>
        <taxon>Sedentaria</taxon>
        <taxon>Canalipalpata</taxon>
        <taxon>Sabellida</taxon>
        <taxon>Oweniida</taxon>
        <taxon>Oweniidae</taxon>
        <taxon>Owenia</taxon>
    </lineage>
</organism>
<feature type="chain" id="PRO_5035934837" evidence="1">
    <location>
        <begin position="27"/>
        <end position="112"/>
    </location>
</feature>
<evidence type="ECO:0000313" key="2">
    <source>
        <dbReference type="EMBL" id="CAH1775820.1"/>
    </source>
</evidence>
<proteinExistence type="predicted"/>
<evidence type="ECO:0000256" key="1">
    <source>
        <dbReference type="SAM" id="SignalP"/>
    </source>
</evidence>
<keyword evidence="1" id="KW-0732">Signal</keyword>
<keyword evidence="3" id="KW-1185">Reference proteome</keyword>
<evidence type="ECO:0000313" key="3">
    <source>
        <dbReference type="Proteomes" id="UP000749559"/>
    </source>
</evidence>
<dbReference type="AlphaFoldDB" id="A0A8S4N566"/>
<sequence>MRITNRGIFSLGLLGCLILLISDVYAKPTGGSSSHNIKKRNAWWSKKSISNALDYGDNIEPNYYYQYTKKEQKYNLMCFIMKCARIPGPLGTCLTTECRDLLFACTKACSTE</sequence>